<feature type="transmembrane region" description="Helical" evidence="2">
    <location>
        <begin position="30"/>
        <end position="59"/>
    </location>
</feature>
<feature type="compositionally biased region" description="Basic and acidic residues" evidence="1">
    <location>
        <begin position="240"/>
        <end position="267"/>
    </location>
</feature>
<comment type="caution">
    <text evidence="3">The sequence shown here is derived from an EMBL/GenBank/DDBJ whole genome shotgun (WGS) entry which is preliminary data.</text>
</comment>
<proteinExistence type="predicted"/>
<keyword evidence="2" id="KW-0812">Transmembrane</keyword>
<keyword evidence="4" id="KW-1185">Reference proteome</keyword>
<accession>A0AAP0NUJ7</accession>
<evidence type="ECO:0000313" key="3">
    <source>
        <dbReference type="EMBL" id="KAK9120322.1"/>
    </source>
</evidence>
<organism evidence="3 4">
    <name type="scientific">Stephania yunnanensis</name>
    <dbReference type="NCBI Taxonomy" id="152371"/>
    <lineage>
        <taxon>Eukaryota</taxon>
        <taxon>Viridiplantae</taxon>
        <taxon>Streptophyta</taxon>
        <taxon>Embryophyta</taxon>
        <taxon>Tracheophyta</taxon>
        <taxon>Spermatophyta</taxon>
        <taxon>Magnoliopsida</taxon>
        <taxon>Ranunculales</taxon>
        <taxon>Menispermaceae</taxon>
        <taxon>Menispermoideae</taxon>
        <taxon>Cissampelideae</taxon>
        <taxon>Stephania</taxon>
    </lineage>
</organism>
<protein>
    <submittedName>
        <fullName evidence="3">Uncharacterized protein</fullName>
    </submittedName>
</protein>
<reference evidence="3 4" key="1">
    <citation type="submission" date="2024-01" db="EMBL/GenBank/DDBJ databases">
        <title>Genome assemblies of Stephania.</title>
        <authorList>
            <person name="Yang L."/>
        </authorList>
    </citation>
    <scope>NUCLEOTIDE SEQUENCE [LARGE SCALE GENOMIC DNA]</scope>
    <source>
        <strain evidence="3">YNDBR</strain>
        <tissue evidence="3">Leaf</tissue>
    </source>
</reference>
<feature type="region of interest" description="Disordered" evidence="1">
    <location>
        <begin position="1"/>
        <end position="24"/>
    </location>
</feature>
<keyword evidence="2" id="KW-0472">Membrane</keyword>
<feature type="transmembrane region" description="Helical" evidence="2">
    <location>
        <begin position="402"/>
        <end position="420"/>
    </location>
</feature>
<feature type="region of interest" description="Disordered" evidence="1">
    <location>
        <begin position="240"/>
        <end position="271"/>
    </location>
</feature>
<dbReference type="PANTHER" id="PTHR36073">
    <property type="match status" value="1"/>
</dbReference>
<dbReference type="PANTHER" id="PTHR36073:SF1">
    <property type="entry name" value="OS01G0962100 PROTEIN"/>
    <property type="match status" value="1"/>
</dbReference>
<gene>
    <name evidence="3" type="ORF">Syun_017939</name>
</gene>
<feature type="transmembrane region" description="Helical" evidence="2">
    <location>
        <begin position="370"/>
        <end position="390"/>
    </location>
</feature>
<name>A0AAP0NUJ7_9MAGN</name>
<feature type="compositionally biased region" description="Basic and acidic residues" evidence="1">
    <location>
        <begin position="1"/>
        <end position="15"/>
    </location>
</feature>
<sequence length="450" mass="50173">MLERTQVEAVREQNNKQKPMYSPSSHTNPLIWLGAIICTMIALAVIITGLVIFVGYMILRPRIPSVSVVYAHEDNLNFDQVGQMDVQISMVIRAENDNEKVHAHFSDGSFTLYFGGLQIAELRMGSLDVPRNSSYDIPYAIRSDSIPLDSEAMNDVDISIKRDKISFLLKGALEMHLHEMEIEMEYIAWDKKELQERLRTATKNCKIIESMLTDLEDDHDQALDKIELLQKELQDVKDENRRLYETRQSKKDLYDSKARNHPSEQDAHGVPLVKSGHNGSGVKIQHLLMHGDGCKDGNKGTPQIHRLLTIGPKGSRPVYSVPGENIPRPVSVDEILDQCKRVALSRSLFSAILSLIVGVIIWGAEDPCTPLVLGLFAVVALSLRSVVQFFSTMNNTPATNAAALLSFNWFILGTLAYPTLPRVTRLLAPLLLPLANQTASLLGVSLFGTH</sequence>
<dbReference type="Proteomes" id="UP001420932">
    <property type="component" value="Unassembled WGS sequence"/>
</dbReference>
<dbReference type="EMBL" id="JBBNAF010000008">
    <property type="protein sequence ID" value="KAK9120322.1"/>
    <property type="molecule type" value="Genomic_DNA"/>
</dbReference>
<evidence type="ECO:0000256" key="2">
    <source>
        <dbReference type="SAM" id="Phobius"/>
    </source>
</evidence>
<dbReference type="AlphaFoldDB" id="A0AAP0NUJ7"/>
<evidence type="ECO:0000313" key="4">
    <source>
        <dbReference type="Proteomes" id="UP001420932"/>
    </source>
</evidence>
<evidence type="ECO:0000256" key="1">
    <source>
        <dbReference type="SAM" id="MobiDB-lite"/>
    </source>
</evidence>
<keyword evidence="2" id="KW-1133">Transmembrane helix</keyword>
<feature type="transmembrane region" description="Helical" evidence="2">
    <location>
        <begin position="347"/>
        <end position="364"/>
    </location>
</feature>